<dbReference type="InterPro" id="IPR001045">
    <property type="entry name" value="Spermi_synthase"/>
</dbReference>
<dbReference type="InterPro" id="IPR035246">
    <property type="entry name" value="Spermidine_synt_N"/>
</dbReference>
<dbReference type="InterPro" id="IPR037163">
    <property type="entry name" value="Spermidine_synt_N_sf"/>
</dbReference>
<dbReference type="Pfam" id="PF01564">
    <property type="entry name" value="Spermine_synth"/>
    <property type="match status" value="1"/>
</dbReference>
<dbReference type="InterPro" id="IPR029063">
    <property type="entry name" value="SAM-dependent_MTases_sf"/>
</dbReference>
<dbReference type="HAMAP" id="MF_00198">
    <property type="entry name" value="Spermidine_synth"/>
    <property type="match status" value="1"/>
</dbReference>
<dbReference type="EMBL" id="CAADRM010000093">
    <property type="protein sequence ID" value="VFU14695.1"/>
    <property type="molecule type" value="Genomic_DNA"/>
</dbReference>
<organism evidence="4">
    <name type="scientific">anaerobic digester metagenome</name>
    <dbReference type="NCBI Taxonomy" id="1263854"/>
    <lineage>
        <taxon>unclassified sequences</taxon>
        <taxon>metagenomes</taxon>
        <taxon>ecological metagenomes</taxon>
    </lineage>
</organism>
<dbReference type="NCBIfam" id="TIGR00417">
    <property type="entry name" value="speE"/>
    <property type="match status" value="1"/>
</dbReference>
<comment type="similarity">
    <text evidence="1">Belongs to the spermidine/spermine synthase family.</text>
</comment>
<dbReference type="PANTHER" id="PTHR11558">
    <property type="entry name" value="SPERMIDINE/SPERMINE SYNTHASE"/>
    <property type="match status" value="1"/>
</dbReference>
<evidence type="ECO:0000256" key="1">
    <source>
        <dbReference type="ARBA" id="ARBA00007867"/>
    </source>
</evidence>
<dbReference type="Pfam" id="PF17284">
    <property type="entry name" value="Spermine_synt_N"/>
    <property type="match status" value="1"/>
</dbReference>
<protein>
    <submittedName>
        <fullName evidence="4">Polyamine aminopropyltransferase</fullName>
    </submittedName>
</protein>
<dbReference type="GO" id="GO:0005829">
    <property type="term" value="C:cytosol"/>
    <property type="evidence" value="ECO:0007669"/>
    <property type="project" value="TreeGrafter"/>
</dbReference>
<dbReference type="Gene3D" id="2.30.140.10">
    <property type="entry name" value="Spermidine synthase, tetramerisation domain"/>
    <property type="match status" value="1"/>
</dbReference>
<name>A0A485M0W9_9ZZZZ</name>
<dbReference type="CDD" id="cd02440">
    <property type="entry name" value="AdoMet_MTases"/>
    <property type="match status" value="1"/>
</dbReference>
<dbReference type="GO" id="GO:0004766">
    <property type="term" value="F:spermidine synthase activity"/>
    <property type="evidence" value="ECO:0007669"/>
    <property type="project" value="TreeGrafter"/>
</dbReference>
<dbReference type="NCBIfam" id="NF002010">
    <property type="entry name" value="PRK00811.1"/>
    <property type="match status" value="1"/>
</dbReference>
<dbReference type="PANTHER" id="PTHR11558:SF11">
    <property type="entry name" value="SPERMIDINE SYNTHASE"/>
    <property type="match status" value="1"/>
</dbReference>
<dbReference type="Gene3D" id="3.40.50.150">
    <property type="entry name" value="Vaccinia Virus protein VP39"/>
    <property type="match status" value="1"/>
</dbReference>
<reference evidence="4" key="1">
    <citation type="submission" date="2019-03" db="EMBL/GenBank/DDBJ databases">
        <authorList>
            <person name="Hao L."/>
        </authorList>
    </citation>
    <scope>NUCLEOTIDE SEQUENCE</scope>
</reference>
<evidence type="ECO:0000313" key="4">
    <source>
        <dbReference type="EMBL" id="VFU14695.1"/>
    </source>
</evidence>
<proteinExistence type="inferred from homology"/>
<gene>
    <name evidence="4" type="primary">speE</name>
    <name evidence="4" type="ORF">SCFA_300007</name>
</gene>
<feature type="domain" description="PABS" evidence="3">
    <location>
        <begin position="5"/>
        <end position="239"/>
    </location>
</feature>
<evidence type="ECO:0000259" key="3">
    <source>
        <dbReference type="PROSITE" id="PS51006"/>
    </source>
</evidence>
<dbReference type="PROSITE" id="PS01330">
    <property type="entry name" value="PABS_1"/>
    <property type="match status" value="1"/>
</dbReference>
<evidence type="ECO:0000256" key="2">
    <source>
        <dbReference type="ARBA" id="ARBA00022679"/>
    </source>
</evidence>
<dbReference type="InterPro" id="IPR030374">
    <property type="entry name" value="PABS"/>
</dbReference>
<accession>A0A485M0W9</accession>
<dbReference type="InterPro" id="IPR030373">
    <property type="entry name" value="PABS_CS"/>
</dbReference>
<dbReference type="AlphaFoldDB" id="A0A485M0W9"/>
<sequence length="282" mass="31699">MRTADSWFIEVFDGKAGGLSFYIDEVLYEKQSPYQNIKVVRNAFLGNIMLLDDLVMLTDKDEFFYHDMLVHVPMTCVDNPESVLIVGGGDGGSVREVLKHPGVRRVVLCEIDGMVIEAAREYFPALSSCLDDPRVEVVVTDGIEYVKAHRNEFDCICIDSTDPIGPAVGLFSIEFYGSIRDALTDRGAMSAQTESPAWSLDQVSSIVKNMRQAFGNAYPYLVPVPCYPSGLWSCTLCFKQDRNPADVFDRERAELVSQRCRYYNTDIHRACFALPNFIKQAL</sequence>
<dbReference type="GO" id="GO:0008295">
    <property type="term" value="P:spermidine biosynthetic process"/>
    <property type="evidence" value="ECO:0007669"/>
    <property type="project" value="TreeGrafter"/>
</dbReference>
<dbReference type="PROSITE" id="PS51006">
    <property type="entry name" value="PABS_2"/>
    <property type="match status" value="1"/>
</dbReference>
<keyword evidence="2 4" id="KW-0808">Transferase</keyword>
<dbReference type="SUPFAM" id="SSF53335">
    <property type="entry name" value="S-adenosyl-L-methionine-dependent methyltransferases"/>
    <property type="match status" value="1"/>
</dbReference>